<dbReference type="EMBL" id="BAABLD010000016">
    <property type="protein sequence ID" value="GAA5170117.1"/>
    <property type="molecule type" value="Genomic_DNA"/>
</dbReference>
<feature type="signal peptide" evidence="1">
    <location>
        <begin position="1"/>
        <end position="20"/>
    </location>
</feature>
<name>A0ABP9R0J6_9RHOO</name>
<dbReference type="RefSeq" id="WP_345534170.1">
    <property type="nucleotide sequence ID" value="NZ_BAABLD010000016.1"/>
</dbReference>
<organism evidence="2 3">
    <name type="scientific">Viridibacterium curvum</name>
    <dbReference type="NCBI Taxonomy" id="1101404"/>
    <lineage>
        <taxon>Bacteria</taxon>
        <taxon>Pseudomonadati</taxon>
        <taxon>Pseudomonadota</taxon>
        <taxon>Betaproteobacteria</taxon>
        <taxon>Rhodocyclales</taxon>
        <taxon>Rhodocyclaceae</taxon>
        <taxon>Viridibacterium</taxon>
    </lineage>
</organism>
<gene>
    <name evidence="2" type="ORF">GCM10025770_32580</name>
</gene>
<protein>
    <submittedName>
        <fullName evidence="2">Uncharacterized protein</fullName>
    </submittedName>
</protein>
<comment type="caution">
    <text evidence="2">The sequence shown here is derived from an EMBL/GenBank/DDBJ whole genome shotgun (WGS) entry which is preliminary data.</text>
</comment>
<keyword evidence="3" id="KW-1185">Reference proteome</keyword>
<sequence>MNRLLIAIAFLLGFNLSVLAEEGSVDEKSALKYSEDVGLLLFNAVTNGAPIEAQLVEAAKSKITEFCDFQYQSTQISIAGQPTLFFLAKSPIEGSIVFGRHYKVAGATVTPSTVSCFATQPGPPGAAGAFITHLLSPYPTEFHAFLSLLHKTPIFVGTSKGVWQVDNGKISLVQAR</sequence>
<evidence type="ECO:0000313" key="3">
    <source>
        <dbReference type="Proteomes" id="UP001500547"/>
    </source>
</evidence>
<dbReference type="Proteomes" id="UP001500547">
    <property type="component" value="Unassembled WGS sequence"/>
</dbReference>
<evidence type="ECO:0000256" key="1">
    <source>
        <dbReference type="SAM" id="SignalP"/>
    </source>
</evidence>
<proteinExistence type="predicted"/>
<keyword evidence="1" id="KW-0732">Signal</keyword>
<reference evidence="3" key="1">
    <citation type="journal article" date="2019" name="Int. J. Syst. Evol. Microbiol.">
        <title>The Global Catalogue of Microorganisms (GCM) 10K type strain sequencing project: providing services to taxonomists for standard genome sequencing and annotation.</title>
        <authorList>
            <consortium name="The Broad Institute Genomics Platform"/>
            <consortium name="The Broad Institute Genome Sequencing Center for Infectious Disease"/>
            <person name="Wu L."/>
            <person name="Ma J."/>
        </authorList>
    </citation>
    <scope>NUCLEOTIDE SEQUENCE [LARGE SCALE GENOMIC DNA]</scope>
    <source>
        <strain evidence="3">JCM 18715</strain>
    </source>
</reference>
<accession>A0ABP9R0J6</accession>
<evidence type="ECO:0000313" key="2">
    <source>
        <dbReference type="EMBL" id="GAA5170117.1"/>
    </source>
</evidence>
<feature type="chain" id="PRO_5046261590" evidence="1">
    <location>
        <begin position="21"/>
        <end position="176"/>
    </location>
</feature>